<sequence length="138" mass="15250">MDPSKHILGAEGCSSSESGWTMYLASPMQEDDYECSYDGNGYNARNVSKTYRSAADEDSDDSMASDASSGLHHQKTHENGRGTVHFKFSKGGLFNLFSSSPKPEKKDKKSDKKSAKKSRKLDDHGTKNILAESKIHRI</sequence>
<keyword evidence="3" id="KW-0203">Cytokinin biosynthesis</keyword>
<evidence type="ECO:0000256" key="3">
    <source>
        <dbReference type="ARBA" id="ARBA00022712"/>
    </source>
</evidence>
<evidence type="ECO:0000256" key="7">
    <source>
        <dbReference type="SAM" id="MobiDB-lite"/>
    </source>
</evidence>
<protein>
    <submittedName>
        <fullName evidence="8">Uncharacterized protein</fullName>
    </submittedName>
</protein>
<evidence type="ECO:0000256" key="6">
    <source>
        <dbReference type="ARBA" id="ARBA00024199"/>
    </source>
</evidence>
<name>A0A6N2L0Q0_SALVM</name>
<organism evidence="8">
    <name type="scientific">Salix viminalis</name>
    <name type="common">Common osier</name>
    <name type="synonym">Basket willow</name>
    <dbReference type="NCBI Taxonomy" id="40686"/>
    <lineage>
        <taxon>Eukaryota</taxon>
        <taxon>Viridiplantae</taxon>
        <taxon>Streptophyta</taxon>
        <taxon>Embryophyta</taxon>
        <taxon>Tracheophyta</taxon>
        <taxon>Spermatophyta</taxon>
        <taxon>Magnoliopsida</taxon>
        <taxon>eudicotyledons</taxon>
        <taxon>Gunneridae</taxon>
        <taxon>Pentapetalae</taxon>
        <taxon>rosids</taxon>
        <taxon>fabids</taxon>
        <taxon>Malpighiales</taxon>
        <taxon>Salicaceae</taxon>
        <taxon>Saliceae</taxon>
        <taxon>Salix</taxon>
    </lineage>
</organism>
<keyword evidence="5" id="KW-0539">Nucleus</keyword>
<keyword evidence="4" id="KW-0932">Cytokinin signaling pathway</keyword>
<dbReference type="AlphaFoldDB" id="A0A6N2L0Q0"/>
<keyword evidence="2" id="KW-0963">Cytoplasm</keyword>
<comment type="subcellular location">
    <subcellularLocation>
        <location evidence="1">Cytoplasm</location>
    </subcellularLocation>
</comment>
<evidence type="ECO:0000256" key="5">
    <source>
        <dbReference type="ARBA" id="ARBA00023242"/>
    </source>
</evidence>
<dbReference type="GO" id="GO:0005737">
    <property type="term" value="C:cytoplasm"/>
    <property type="evidence" value="ECO:0007669"/>
    <property type="project" value="UniProtKB-SubCell"/>
</dbReference>
<accession>A0A6N2L0Q0</accession>
<comment type="similarity">
    <text evidence="6">Belongs to the SOFL plant protein family.</text>
</comment>
<dbReference type="GO" id="GO:0009691">
    <property type="term" value="P:cytokinin biosynthetic process"/>
    <property type="evidence" value="ECO:0007669"/>
    <property type="project" value="UniProtKB-KW"/>
</dbReference>
<gene>
    <name evidence="8" type="ORF">SVIM_LOCUS165131</name>
</gene>
<reference evidence="8" key="1">
    <citation type="submission" date="2019-03" db="EMBL/GenBank/DDBJ databases">
        <authorList>
            <person name="Mank J."/>
            <person name="Almeida P."/>
        </authorList>
    </citation>
    <scope>NUCLEOTIDE SEQUENCE</scope>
    <source>
        <strain evidence="8">78183</strain>
    </source>
</reference>
<feature type="compositionally biased region" description="Basic and acidic residues" evidence="7">
    <location>
        <begin position="102"/>
        <end position="113"/>
    </location>
</feature>
<feature type="region of interest" description="Disordered" evidence="7">
    <location>
        <begin position="52"/>
        <end position="138"/>
    </location>
</feature>
<proteinExistence type="inferred from homology"/>
<evidence type="ECO:0000256" key="1">
    <source>
        <dbReference type="ARBA" id="ARBA00004496"/>
    </source>
</evidence>
<dbReference type="GO" id="GO:0009736">
    <property type="term" value="P:cytokinin-activated signaling pathway"/>
    <property type="evidence" value="ECO:0007669"/>
    <property type="project" value="UniProtKB-KW"/>
</dbReference>
<dbReference type="PANTHER" id="PTHR33347">
    <property type="entry name" value="OSJNBA0091C07.3 PROTEIN"/>
    <property type="match status" value="1"/>
</dbReference>
<dbReference type="InterPro" id="IPR044670">
    <property type="entry name" value="SOFL"/>
</dbReference>
<evidence type="ECO:0000256" key="2">
    <source>
        <dbReference type="ARBA" id="ARBA00022490"/>
    </source>
</evidence>
<evidence type="ECO:0000256" key="4">
    <source>
        <dbReference type="ARBA" id="ARBA00022864"/>
    </source>
</evidence>
<dbReference type="PANTHER" id="PTHR33347:SF27">
    <property type="entry name" value="PROTEIN SOB FIVE-LIKE 3-RELATED"/>
    <property type="match status" value="1"/>
</dbReference>
<evidence type="ECO:0000313" key="8">
    <source>
        <dbReference type="EMBL" id="VFU34475.1"/>
    </source>
</evidence>
<dbReference type="EMBL" id="CAADRP010001002">
    <property type="protein sequence ID" value="VFU34475.1"/>
    <property type="molecule type" value="Genomic_DNA"/>
</dbReference>